<organism evidence="1">
    <name type="scientific">Siphoviridae sp. ctYh54</name>
    <dbReference type="NCBI Taxonomy" id="2826379"/>
    <lineage>
        <taxon>Viruses</taxon>
        <taxon>Duplodnaviria</taxon>
        <taxon>Heunggongvirae</taxon>
        <taxon>Uroviricota</taxon>
        <taxon>Caudoviricetes</taxon>
    </lineage>
</organism>
<evidence type="ECO:0000313" key="1">
    <source>
        <dbReference type="EMBL" id="DAD80511.1"/>
    </source>
</evidence>
<name>A0A8S5MEK5_9CAUD</name>
<sequence length="222" mass="26009">MIDNFDTIENNLLEFEKGTYYKFEALVRNTDGCNSLYYGGASKTNKNILIKTWWIDTEEYYQRMKNEMRTLCDMTNARLYVLLDRKKLKRTLTEMSKISTQLMIQSYVYGSMDPEVSAVHKISGTASSVNTSSERGKRMWMFDVDSDDFRLLQEIQNVCYPHKFFTLRTKKGYHVCVTKEGFKKPNADYINSYLYEHRDEWSVQGNAMGLVYMPDKVALRGV</sequence>
<proteinExistence type="predicted"/>
<dbReference type="EMBL" id="BK014884">
    <property type="protein sequence ID" value="DAD80511.1"/>
    <property type="molecule type" value="Genomic_DNA"/>
</dbReference>
<accession>A0A8S5MEK5</accession>
<reference evidence="1" key="1">
    <citation type="journal article" date="2021" name="Proc. Natl. Acad. Sci. U.S.A.">
        <title>A Catalog of Tens of Thousands of Viruses from Human Metagenomes Reveals Hidden Associations with Chronic Diseases.</title>
        <authorList>
            <person name="Tisza M.J."/>
            <person name="Buck C.B."/>
        </authorList>
    </citation>
    <scope>NUCLEOTIDE SEQUENCE</scope>
    <source>
        <strain evidence="1">CtYh54</strain>
    </source>
</reference>
<protein>
    <submittedName>
        <fullName evidence="1">Uncharacterized protein</fullName>
    </submittedName>
</protein>